<protein>
    <submittedName>
        <fullName evidence="1">Uncharacterized protein</fullName>
    </submittedName>
</protein>
<comment type="caution">
    <text evidence="1">The sequence shown here is derived from an EMBL/GenBank/DDBJ whole genome shotgun (WGS) entry which is preliminary data.</text>
</comment>
<evidence type="ECO:0000313" key="2">
    <source>
        <dbReference type="Proteomes" id="UP001497535"/>
    </source>
</evidence>
<sequence length="53" mass="6343">MAPFYQETVENGVYVMPRLKSDDIRAIQAIYGKEERKKNNFYLNHIFVSFSHF</sequence>
<dbReference type="Proteomes" id="UP001497535">
    <property type="component" value="Unassembled WGS sequence"/>
</dbReference>
<evidence type="ECO:0000313" key="1">
    <source>
        <dbReference type="EMBL" id="CAK5010370.1"/>
    </source>
</evidence>
<proteinExistence type="predicted"/>
<keyword evidence="2" id="KW-1185">Reference proteome</keyword>
<dbReference type="EMBL" id="CAVMJV010000001">
    <property type="protein sequence ID" value="CAK5010370.1"/>
    <property type="molecule type" value="Genomic_DNA"/>
</dbReference>
<name>A0ACB0XNS6_MELEN</name>
<organism evidence="1 2">
    <name type="scientific">Meloidogyne enterolobii</name>
    <name type="common">Root-knot nematode worm</name>
    <name type="synonym">Meloidogyne mayaguensis</name>
    <dbReference type="NCBI Taxonomy" id="390850"/>
    <lineage>
        <taxon>Eukaryota</taxon>
        <taxon>Metazoa</taxon>
        <taxon>Ecdysozoa</taxon>
        <taxon>Nematoda</taxon>
        <taxon>Chromadorea</taxon>
        <taxon>Rhabditida</taxon>
        <taxon>Tylenchina</taxon>
        <taxon>Tylenchomorpha</taxon>
        <taxon>Tylenchoidea</taxon>
        <taxon>Meloidogynidae</taxon>
        <taxon>Meloidogyninae</taxon>
        <taxon>Meloidogyne</taxon>
    </lineage>
</organism>
<gene>
    <name evidence="1" type="ORF">MENTE1834_LOCUS1602</name>
</gene>
<accession>A0ACB0XNS6</accession>
<reference evidence="1" key="1">
    <citation type="submission" date="2023-11" db="EMBL/GenBank/DDBJ databases">
        <authorList>
            <person name="Poullet M."/>
        </authorList>
    </citation>
    <scope>NUCLEOTIDE SEQUENCE</scope>
    <source>
        <strain evidence="1">E1834</strain>
    </source>
</reference>